<dbReference type="AlphaFoldDB" id="A0A370MZU0"/>
<keyword evidence="1" id="KW-0812">Transmembrane</keyword>
<sequence>MNIGYAPIPRDCLRGRIAQANRGMAAVPGRRRAKFRRLRLLLGGIWIAFTTTTVTTLNGRISYIS</sequence>
<keyword evidence="3" id="KW-1185">Reference proteome</keyword>
<evidence type="ECO:0000256" key="1">
    <source>
        <dbReference type="SAM" id="Phobius"/>
    </source>
</evidence>
<comment type="caution">
    <text evidence="2">The sequence shown here is derived from an EMBL/GenBank/DDBJ whole genome shotgun (WGS) entry which is preliminary data.</text>
</comment>
<evidence type="ECO:0000313" key="2">
    <source>
        <dbReference type="EMBL" id="RDJ98893.1"/>
    </source>
</evidence>
<name>A0A370MZU0_9BURK</name>
<gene>
    <name evidence="2" type="ORF">DLM46_31145</name>
</gene>
<feature type="transmembrane region" description="Helical" evidence="1">
    <location>
        <begin position="40"/>
        <end position="61"/>
    </location>
</feature>
<keyword evidence="1" id="KW-1133">Transmembrane helix</keyword>
<keyword evidence="1" id="KW-0472">Membrane</keyword>
<dbReference type="EMBL" id="QHKS01000028">
    <property type="protein sequence ID" value="RDJ98893.1"/>
    <property type="molecule type" value="Genomic_DNA"/>
</dbReference>
<reference evidence="3" key="1">
    <citation type="submission" date="2018-05" db="EMBL/GenBank/DDBJ databases">
        <authorList>
            <person name="Feng T."/>
        </authorList>
    </citation>
    <scope>NUCLEOTIDE SEQUENCE [LARGE SCALE GENOMIC DNA]</scope>
    <source>
        <strain evidence="3">S27</strain>
    </source>
</reference>
<dbReference type="Proteomes" id="UP000254875">
    <property type="component" value="Unassembled WGS sequence"/>
</dbReference>
<accession>A0A370MZU0</accession>
<organism evidence="2 3">
    <name type="scientific">Paraburkholderia lacunae</name>
    <dbReference type="NCBI Taxonomy" id="2211104"/>
    <lineage>
        <taxon>Bacteria</taxon>
        <taxon>Pseudomonadati</taxon>
        <taxon>Pseudomonadota</taxon>
        <taxon>Betaproteobacteria</taxon>
        <taxon>Burkholderiales</taxon>
        <taxon>Burkholderiaceae</taxon>
        <taxon>Paraburkholderia</taxon>
    </lineage>
</organism>
<evidence type="ECO:0000313" key="3">
    <source>
        <dbReference type="Proteomes" id="UP000254875"/>
    </source>
</evidence>
<proteinExistence type="predicted"/>
<protein>
    <submittedName>
        <fullName evidence="2">Uncharacterized protein</fullName>
    </submittedName>
</protein>